<dbReference type="OrthoDB" id="7659053at2"/>
<accession>A0A844CLP6</accession>
<sequence length="82" mass="9218">MAFGPISKACMASDRKARSRQLCGCIQAAADQTLTGSQQRRAVTFYRDPHSAQEIRQSDRGGNERFWKAYSDYGERARQLCG</sequence>
<evidence type="ECO:0000313" key="1">
    <source>
        <dbReference type="EMBL" id="MRU16251.1"/>
    </source>
</evidence>
<protein>
    <submittedName>
        <fullName evidence="1">Uncharacterized protein</fullName>
    </submittedName>
</protein>
<gene>
    <name evidence="1" type="ORF">FDP25_12485</name>
</gene>
<organism evidence="1 2">
    <name type="scientific">Roseovarius bejariae</name>
    <dbReference type="NCBI Taxonomy" id="2576383"/>
    <lineage>
        <taxon>Bacteria</taxon>
        <taxon>Pseudomonadati</taxon>
        <taxon>Pseudomonadota</taxon>
        <taxon>Alphaproteobacteria</taxon>
        <taxon>Rhodobacterales</taxon>
        <taxon>Roseobacteraceae</taxon>
        <taxon>Roseovarius</taxon>
    </lineage>
</organism>
<evidence type="ECO:0000313" key="2">
    <source>
        <dbReference type="Proteomes" id="UP000564704"/>
    </source>
</evidence>
<reference evidence="1 2" key="1">
    <citation type="submission" date="2019-05" db="EMBL/GenBank/DDBJ databases">
        <title>Roseovarius bejariae sp. nov., a moderately halophylic bacterium isolated from a saline soil in Rambla Salada (Murcia).</title>
        <authorList>
            <person name="Castro D.J."/>
            <person name="Gomez-Altuve A."/>
            <person name="Reina J.C."/>
            <person name="Rodriguez M."/>
            <person name="Sampedro I."/>
            <person name="Llamas I."/>
            <person name="Martinez-Checa F."/>
        </authorList>
    </citation>
    <scope>NUCLEOTIDE SEQUENCE [LARGE SCALE GENOMIC DNA]</scope>
    <source>
        <strain evidence="1 2">A21</strain>
    </source>
</reference>
<comment type="caution">
    <text evidence="1">The sequence shown here is derived from an EMBL/GenBank/DDBJ whole genome shotgun (WGS) entry which is preliminary data.</text>
</comment>
<name>A0A844CLP6_9RHOB</name>
<dbReference type="AlphaFoldDB" id="A0A844CLP6"/>
<keyword evidence="2" id="KW-1185">Reference proteome</keyword>
<dbReference type="EMBL" id="SZWE01000001">
    <property type="protein sequence ID" value="MRU16251.1"/>
    <property type="molecule type" value="Genomic_DNA"/>
</dbReference>
<proteinExistence type="predicted"/>
<dbReference type="Proteomes" id="UP000564704">
    <property type="component" value="Unassembled WGS sequence"/>
</dbReference>